<protein>
    <recommendedName>
        <fullName evidence="2">PLD phosphodiesterase domain-containing protein</fullName>
    </recommendedName>
</protein>
<accession>A0A4S4DNY0</accession>
<name>A0A4S4DNY0_CAMSN</name>
<evidence type="ECO:0000256" key="1">
    <source>
        <dbReference type="SAM" id="MobiDB-lite"/>
    </source>
</evidence>
<gene>
    <name evidence="3" type="ORF">TEA_013620</name>
</gene>
<sequence>MLLGLPSQDLESHRRHQIHPENRRPILRRHNLLPRHATCRHRLCPASMLVMPLVKARKGLVGYRKCLVGGVIKGEIEGIVVNSLVLVWVVELEIEVDGGVVLGIRAGTAGVRHGGNGFYGVQRRSTVVVGGAGVPWKEVVAAENGSTVFRVDLVTAVRFKILAWKTKKHRLAVGADVEVNDLGEKAYKKGIRLRSGAPERRCYRARLGLVVGMVFDLEKGSTLYIDLAKSNSRSKRSRFDDEKPGLEKRIKGFSRGILDTDDEKPGLEKRIKGFSRGILDTGKMVTLNCAEQYGQLSTYMRSKIMMIDDCISISLIGSANINDKSLLGSRDSEVFAEDFFSFSFSFFALNFRKFGGALIHRDQECLEISLPEEFGLVLGDAYIQCFKTINKNMIELKEVRFWCKYWGSFSGFHLDGLEPRTSEVEQPTTSAAEHVHKQPFVIGVAGGAVSGKTTVCDMIIEQLLDRESTDELDLELFAAIVVATSTKIN</sequence>
<dbReference type="GO" id="GO:0003824">
    <property type="term" value="F:catalytic activity"/>
    <property type="evidence" value="ECO:0007669"/>
    <property type="project" value="InterPro"/>
</dbReference>
<evidence type="ECO:0000313" key="4">
    <source>
        <dbReference type="Proteomes" id="UP000306102"/>
    </source>
</evidence>
<keyword evidence="4" id="KW-1185">Reference proteome</keyword>
<reference evidence="3 4" key="1">
    <citation type="journal article" date="2018" name="Proc. Natl. Acad. Sci. U.S.A.">
        <title>Draft genome sequence of Camellia sinensis var. sinensis provides insights into the evolution of the tea genome and tea quality.</title>
        <authorList>
            <person name="Wei C."/>
            <person name="Yang H."/>
            <person name="Wang S."/>
            <person name="Zhao J."/>
            <person name="Liu C."/>
            <person name="Gao L."/>
            <person name="Xia E."/>
            <person name="Lu Y."/>
            <person name="Tai Y."/>
            <person name="She G."/>
            <person name="Sun J."/>
            <person name="Cao H."/>
            <person name="Tong W."/>
            <person name="Gao Q."/>
            <person name="Li Y."/>
            <person name="Deng W."/>
            <person name="Jiang X."/>
            <person name="Wang W."/>
            <person name="Chen Q."/>
            <person name="Zhang S."/>
            <person name="Li H."/>
            <person name="Wu J."/>
            <person name="Wang P."/>
            <person name="Li P."/>
            <person name="Shi C."/>
            <person name="Zheng F."/>
            <person name="Jian J."/>
            <person name="Huang B."/>
            <person name="Shan D."/>
            <person name="Shi M."/>
            <person name="Fang C."/>
            <person name="Yue Y."/>
            <person name="Li F."/>
            <person name="Li D."/>
            <person name="Wei S."/>
            <person name="Han B."/>
            <person name="Jiang C."/>
            <person name="Yin Y."/>
            <person name="Xia T."/>
            <person name="Zhang Z."/>
            <person name="Bennetzen J.L."/>
            <person name="Zhao S."/>
            <person name="Wan X."/>
        </authorList>
    </citation>
    <scope>NUCLEOTIDE SEQUENCE [LARGE SCALE GENOMIC DNA]</scope>
    <source>
        <strain evidence="4">cv. Shuchazao</strain>
        <tissue evidence="3">Leaf</tissue>
    </source>
</reference>
<dbReference type="PROSITE" id="PS50035">
    <property type="entry name" value="PLD"/>
    <property type="match status" value="1"/>
</dbReference>
<dbReference type="STRING" id="542762.A0A4S4DNY0"/>
<dbReference type="Gene3D" id="3.40.50.300">
    <property type="entry name" value="P-loop containing nucleotide triphosphate hydrolases"/>
    <property type="match status" value="1"/>
</dbReference>
<comment type="caution">
    <text evidence="3">The sequence shown here is derived from an EMBL/GenBank/DDBJ whole genome shotgun (WGS) entry which is preliminary data.</text>
</comment>
<feature type="domain" description="PLD phosphodiesterase" evidence="2">
    <location>
        <begin position="296"/>
        <end position="325"/>
    </location>
</feature>
<dbReference type="EMBL" id="SDRB02010712">
    <property type="protein sequence ID" value="THG04729.1"/>
    <property type="molecule type" value="Genomic_DNA"/>
</dbReference>
<evidence type="ECO:0000313" key="3">
    <source>
        <dbReference type="EMBL" id="THG04729.1"/>
    </source>
</evidence>
<dbReference type="SUPFAM" id="SSF52540">
    <property type="entry name" value="P-loop containing nucleoside triphosphate hydrolases"/>
    <property type="match status" value="1"/>
</dbReference>
<organism evidence="3 4">
    <name type="scientific">Camellia sinensis var. sinensis</name>
    <name type="common">China tea</name>
    <dbReference type="NCBI Taxonomy" id="542762"/>
    <lineage>
        <taxon>Eukaryota</taxon>
        <taxon>Viridiplantae</taxon>
        <taxon>Streptophyta</taxon>
        <taxon>Embryophyta</taxon>
        <taxon>Tracheophyta</taxon>
        <taxon>Spermatophyta</taxon>
        <taxon>Magnoliopsida</taxon>
        <taxon>eudicotyledons</taxon>
        <taxon>Gunneridae</taxon>
        <taxon>Pentapetalae</taxon>
        <taxon>asterids</taxon>
        <taxon>Ericales</taxon>
        <taxon>Theaceae</taxon>
        <taxon>Camellia</taxon>
    </lineage>
</organism>
<feature type="region of interest" description="Disordered" evidence="1">
    <location>
        <begin position="1"/>
        <end position="21"/>
    </location>
</feature>
<dbReference type="AlphaFoldDB" id="A0A4S4DNY0"/>
<dbReference type="Proteomes" id="UP000306102">
    <property type="component" value="Unassembled WGS sequence"/>
</dbReference>
<proteinExistence type="predicted"/>
<dbReference type="InterPro" id="IPR001736">
    <property type="entry name" value="PLipase_D/transphosphatidylase"/>
</dbReference>
<dbReference type="InterPro" id="IPR027417">
    <property type="entry name" value="P-loop_NTPase"/>
</dbReference>
<evidence type="ECO:0000259" key="2">
    <source>
        <dbReference type="PROSITE" id="PS50035"/>
    </source>
</evidence>